<dbReference type="InterPro" id="IPR048364">
    <property type="entry name" value="Hikeshi-like_C"/>
</dbReference>
<sequence length="203" mass="22403">MSGVSPFGVLVPGQPILTDCILQTDETHWTLLLPQAPATLGVFLTNVTGPLAPQSAIGLYMAKASDQLFEYVGYLSAGQPSTLVKTPLPLLDTTTPVSVVLGFCLVPIEHIQNLEGSTMQNPLLPVLPASKAKEAATRYQVAERILEEMYNFIGSYGRLVNPNEPLLLDIPSPEEYILLPSSYVNRWRERMNKMIQKDSSFWQ</sequence>
<keyword evidence="3" id="KW-1185">Reference proteome</keyword>
<evidence type="ECO:0000259" key="1">
    <source>
        <dbReference type="Pfam" id="PF21057"/>
    </source>
</evidence>
<accession>S9UT33</accession>
<dbReference type="InterPro" id="IPR031318">
    <property type="entry name" value="OPI10"/>
</dbReference>
<dbReference type="VEuPathDB" id="TriTrypDB:ADEAN_000270200"/>
<dbReference type="GO" id="GO:0005634">
    <property type="term" value="C:nucleus"/>
    <property type="evidence" value="ECO:0007669"/>
    <property type="project" value="TreeGrafter"/>
</dbReference>
<dbReference type="GO" id="GO:0006606">
    <property type="term" value="P:protein import into nucleus"/>
    <property type="evidence" value="ECO:0007669"/>
    <property type="project" value="TreeGrafter"/>
</dbReference>
<name>S9UT33_9TRYP</name>
<dbReference type="AlphaFoldDB" id="S9UT33"/>
<dbReference type="Pfam" id="PF21057">
    <property type="entry name" value="Hikeshi-like_C"/>
    <property type="match status" value="1"/>
</dbReference>
<dbReference type="Proteomes" id="UP000515908">
    <property type="component" value="Chromosome 04"/>
</dbReference>
<evidence type="ECO:0000313" key="3">
    <source>
        <dbReference type="Proteomes" id="UP000515908"/>
    </source>
</evidence>
<dbReference type="PANTHER" id="PTHR12925">
    <property type="entry name" value="HIKESHI FAMILY MEMBER"/>
    <property type="match status" value="1"/>
</dbReference>
<dbReference type="EMBL" id="LR877148">
    <property type="protein sequence ID" value="CAD2215247.1"/>
    <property type="molecule type" value="Genomic_DNA"/>
</dbReference>
<protein>
    <recommendedName>
        <fullName evidence="1">Hikeshi-like C-terminal domain-containing protein</fullName>
    </recommendedName>
</protein>
<dbReference type="GO" id="GO:0061608">
    <property type="term" value="F:nuclear import signal receptor activity"/>
    <property type="evidence" value="ECO:0007669"/>
    <property type="project" value="TreeGrafter"/>
</dbReference>
<feature type="domain" description="Hikeshi-like C-terminal" evidence="1">
    <location>
        <begin position="140"/>
        <end position="203"/>
    </location>
</feature>
<organism evidence="2 3">
    <name type="scientific">Angomonas deanei</name>
    <dbReference type="NCBI Taxonomy" id="59799"/>
    <lineage>
        <taxon>Eukaryota</taxon>
        <taxon>Discoba</taxon>
        <taxon>Euglenozoa</taxon>
        <taxon>Kinetoplastea</taxon>
        <taxon>Metakinetoplastina</taxon>
        <taxon>Trypanosomatida</taxon>
        <taxon>Trypanosomatidae</taxon>
        <taxon>Strigomonadinae</taxon>
        <taxon>Angomonas</taxon>
    </lineage>
</organism>
<dbReference type="OrthoDB" id="10248398at2759"/>
<gene>
    <name evidence="2" type="ORF">ADEAN_000270200</name>
</gene>
<proteinExistence type="predicted"/>
<evidence type="ECO:0000313" key="2">
    <source>
        <dbReference type="EMBL" id="CAD2215247.1"/>
    </source>
</evidence>
<dbReference type="PANTHER" id="PTHR12925:SF0">
    <property type="entry name" value="PROTEIN HIKESHI"/>
    <property type="match status" value="1"/>
</dbReference>
<reference evidence="2 3" key="1">
    <citation type="submission" date="2020-08" db="EMBL/GenBank/DDBJ databases">
        <authorList>
            <person name="Newling K."/>
            <person name="Davey J."/>
            <person name="Forrester S."/>
        </authorList>
    </citation>
    <scope>NUCLEOTIDE SEQUENCE [LARGE SCALE GENOMIC DNA]</scope>
    <source>
        <strain evidence="3">Crithidia deanei Carvalho (ATCC PRA-265)</strain>
    </source>
</reference>
<dbReference type="GO" id="GO:0005829">
    <property type="term" value="C:cytosol"/>
    <property type="evidence" value="ECO:0007669"/>
    <property type="project" value="TreeGrafter"/>
</dbReference>